<dbReference type="PANTHER" id="PTHR44086">
    <property type="entry name" value="THIOSULFATE SULFURTRANSFERASE RDL2, MITOCHONDRIAL-RELATED"/>
    <property type="match status" value="1"/>
</dbReference>
<organism evidence="2 3">
    <name type="scientific">Ascosphaera apis ARSEF 7405</name>
    <dbReference type="NCBI Taxonomy" id="392613"/>
    <lineage>
        <taxon>Eukaryota</taxon>
        <taxon>Fungi</taxon>
        <taxon>Dikarya</taxon>
        <taxon>Ascomycota</taxon>
        <taxon>Pezizomycotina</taxon>
        <taxon>Eurotiomycetes</taxon>
        <taxon>Eurotiomycetidae</taxon>
        <taxon>Onygenales</taxon>
        <taxon>Ascosphaeraceae</taxon>
        <taxon>Ascosphaera</taxon>
    </lineage>
</organism>
<dbReference type="AlphaFoldDB" id="A0A168BE01"/>
<keyword evidence="3" id="KW-1185">Reference proteome</keyword>
<dbReference type="Proteomes" id="UP000242877">
    <property type="component" value="Unassembled WGS sequence"/>
</dbReference>
<protein>
    <submittedName>
        <fullName evidence="2">Rhodanese domain protein</fullName>
    </submittedName>
</protein>
<dbReference type="VEuPathDB" id="FungiDB:AAP_01669"/>
<proteinExistence type="predicted"/>
<dbReference type="Pfam" id="PF00581">
    <property type="entry name" value="Rhodanese"/>
    <property type="match status" value="1"/>
</dbReference>
<gene>
    <name evidence="2" type="ORF">AAP_01669</name>
</gene>
<dbReference type="Gene3D" id="3.40.250.10">
    <property type="entry name" value="Rhodanese-like domain"/>
    <property type="match status" value="1"/>
</dbReference>
<dbReference type="PROSITE" id="PS50206">
    <property type="entry name" value="RHODANESE_3"/>
    <property type="match status" value="1"/>
</dbReference>
<feature type="domain" description="Rhodanese" evidence="1">
    <location>
        <begin position="103"/>
        <end position="211"/>
    </location>
</feature>
<evidence type="ECO:0000259" key="1">
    <source>
        <dbReference type="PROSITE" id="PS50206"/>
    </source>
</evidence>
<sequence length="216" mass="23632">MSVPVATWLPRLSRGAANACRASPTAAFNSSLRSSSTCARRSYVSISLCRSLRPLASGQRKGCQSLWERQISSSSSLREQAVPETEEPPSFVQHDFKSVNASLGDDSILVDVREPTELKSTGIIPGAVNIPIKSSPDAFFLPPDEFEDRFGYEKPGFNEGDEKKNLIFYCHAGIRARSAAEIARQAGFQGKIGVYGGSWQDWEANKGKVEKWEGSN</sequence>
<name>A0A168BE01_9EURO</name>
<dbReference type="InterPro" id="IPR001763">
    <property type="entry name" value="Rhodanese-like_dom"/>
</dbReference>
<dbReference type="EMBL" id="AZGZ01000005">
    <property type="protein sequence ID" value="KZZ95181.1"/>
    <property type="molecule type" value="Genomic_DNA"/>
</dbReference>
<dbReference type="GO" id="GO:0005739">
    <property type="term" value="C:mitochondrion"/>
    <property type="evidence" value="ECO:0007669"/>
    <property type="project" value="TreeGrafter"/>
</dbReference>
<evidence type="ECO:0000313" key="3">
    <source>
        <dbReference type="Proteomes" id="UP000242877"/>
    </source>
</evidence>
<dbReference type="CDD" id="cd01519">
    <property type="entry name" value="RHOD_HSP67B2"/>
    <property type="match status" value="1"/>
</dbReference>
<dbReference type="SMART" id="SM00450">
    <property type="entry name" value="RHOD"/>
    <property type="match status" value="1"/>
</dbReference>
<dbReference type="GO" id="GO:0004792">
    <property type="term" value="F:thiosulfate-cyanide sulfurtransferase activity"/>
    <property type="evidence" value="ECO:0007669"/>
    <property type="project" value="TreeGrafter"/>
</dbReference>
<accession>A0A168BE01</accession>
<reference evidence="2 3" key="1">
    <citation type="journal article" date="2016" name="Genome Biol. Evol.">
        <title>Divergent and convergent evolution of fungal pathogenicity.</title>
        <authorList>
            <person name="Shang Y."/>
            <person name="Xiao G."/>
            <person name="Zheng P."/>
            <person name="Cen K."/>
            <person name="Zhan S."/>
            <person name="Wang C."/>
        </authorList>
    </citation>
    <scope>NUCLEOTIDE SEQUENCE [LARGE SCALE GENOMIC DNA]</scope>
    <source>
        <strain evidence="2 3">ARSEF 7405</strain>
    </source>
</reference>
<dbReference type="PANTHER" id="PTHR44086:SF10">
    <property type="entry name" value="THIOSULFATE SULFURTRANSFERASE_RHODANESE-LIKE DOMAIN-CONTAINING PROTEIN 3"/>
    <property type="match status" value="1"/>
</dbReference>
<dbReference type="SUPFAM" id="SSF52821">
    <property type="entry name" value="Rhodanese/Cell cycle control phosphatase"/>
    <property type="match status" value="1"/>
</dbReference>
<evidence type="ECO:0000313" key="2">
    <source>
        <dbReference type="EMBL" id="KZZ95181.1"/>
    </source>
</evidence>
<comment type="caution">
    <text evidence="2">The sequence shown here is derived from an EMBL/GenBank/DDBJ whole genome shotgun (WGS) entry which is preliminary data.</text>
</comment>
<dbReference type="InterPro" id="IPR036873">
    <property type="entry name" value="Rhodanese-like_dom_sf"/>
</dbReference>
<dbReference type="OrthoDB" id="566238at2759"/>